<evidence type="ECO:0000256" key="2">
    <source>
        <dbReference type="ARBA" id="ARBA00022448"/>
    </source>
</evidence>
<keyword evidence="5" id="KW-0067">ATP-binding</keyword>
<keyword evidence="4" id="KW-0547">Nucleotide-binding</keyword>
<evidence type="ECO:0000256" key="4">
    <source>
        <dbReference type="ARBA" id="ARBA00022741"/>
    </source>
</evidence>
<evidence type="ECO:0000313" key="10">
    <source>
        <dbReference type="EMBL" id="OQS54180.1"/>
    </source>
</evidence>
<protein>
    <submittedName>
        <fullName evidence="10">Plasma membrane transporter</fullName>
    </submittedName>
</protein>
<dbReference type="PANTHER" id="PTHR48041">
    <property type="entry name" value="ABC TRANSPORTER G FAMILY MEMBER 28"/>
    <property type="match status" value="1"/>
</dbReference>
<feature type="transmembrane region" description="Helical" evidence="8">
    <location>
        <begin position="529"/>
        <end position="547"/>
    </location>
</feature>
<reference evidence="10 11" key="1">
    <citation type="journal article" date="2017" name="Environ. Microbiol.">
        <title>Decay of the glycolytic pathway and adaptation to intranuclear parasitism within Enterocytozoonidae microsporidia.</title>
        <authorList>
            <person name="Wiredu Boakye D."/>
            <person name="Jaroenlak P."/>
            <person name="Prachumwat A."/>
            <person name="Williams T.A."/>
            <person name="Bateman K.S."/>
            <person name="Itsathitphaisarn O."/>
            <person name="Sritunyalucksana K."/>
            <person name="Paszkiewicz K.H."/>
            <person name="Moore K.A."/>
            <person name="Stentiford G.D."/>
            <person name="Williams B.A."/>
        </authorList>
    </citation>
    <scope>NUCLEOTIDE SEQUENCE [LARGE SCALE GENOMIC DNA]</scope>
    <source>
        <strain evidence="10 11">TH1</strain>
    </source>
</reference>
<dbReference type="GO" id="GO:0016020">
    <property type="term" value="C:membrane"/>
    <property type="evidence" value="ECO:0007669"/>
    <property type="project" value="UniProtKB-SubCell"/>
</dbReference>
<dbReference type="OrthoDB" id="2196280at2759"/>
<dbReference type="GO" id="GO:0016887">
    <property type="term" value="F:ATP hydrolysis activity"/>
    <property type="evidence" value="ECO:0007669"/>
    <property type="project" value="InterPro"/>
</dbReference>
<feature type="transmembrane region" description="Helical" evidence="8">
    <location>
        <begin position="418"/>
        <end position="441"/>
    </location>
</feature>
<feature type="transmembrane region" description="Helical" evidence="8">
    <location>
        <begin position="501"/>
        <end position="522"/>
    </location>
</feature>
<comment type="subcellular location">
    <subcellularLocation>
        <location evidence="1">Membrane</location>
        <topology evidence="1">Multi-pass membrane protein</topology>
    </subcellularLocation>
</comment>
<keyword evidence="3 8" id="KW-0812">Transmembrane</keyword>
<organism evidence="10 11">
    <name type="scientific">Ecytonucleospora hepatopenaei</name>
    <dbReference type="NCBI Taxonomy" id="646526"/>
    <lineage>
        <taxon>Eukaryota</taxon>
        <taxon>Fungi</taxon>
        <taxon>Fungi incertae sedis</taxon>
        <taxon>Microsporidia</taxon>
        <taxon>Enterocytozoonidae</taxon>
        <taxon>Ecytonucleospora</taxon>
    </lineage>
</organism>
<dbReference type="Pfam" id="PF19055">
    <property type="entry name" value="ABC2_membrane_7"/>
    <property type="match status" value="1"/>
</dbReference>
<dbReference type="InterPro" id="IPR003439">
    <property type="entry name" value="ABC_transporter-like_ATP-bd"/>
</dbReference>
<dbReference type="GO" id="GO:0005524">
    <property type="term" value="F:ATP binding"/>
    <property type="evidence" value="ECO:0007669"/>
    <property type="project" value="UniProtKB-KW"/>
</dbReference>
<evidence type="ECO:0000256" key="5">
    <source>
        <dbReference type="ARBA" id="ARBA00022840"/>
    </source>
</evidence>
<sequence length="641" mass="72569">MSNNDTIINIDDNINTIDNVNNSRCDIPNENINKDAELIFKNLKLKTKDGKILLNGISGKIKPGKMVALMGSSGAGKTTLLNSLTGRLDSSLTLTGEILVNNRRRVPETWPKISAYVSQTFHAYENLTVKETLGFIIKILIKKGVEIKNNTNSIENYNGNSNNTNINLIKNRINNSLVDNKINDLLKILGLEHAKENKVKELSGGERIRLSVGIELVGNPSILFLDEPISGLDSFNAVKILKFLRDLAHEQRKTLIVTIHQPSYKMVQFFDKIFLMAKGGVVFDGTCEDCVDFFKSINLNLPENTNPTDFFLDEIAVYDEESERKVENMKKSFSEYVKNKNITYEPTIDNNLVNEFDKDTRCCKFNTVLYNVFTRNLKDYLKDKPLLFVQTIQRISIGFLLSVVYWQLGAKNPVEIFSFRGVFTFFVMELFGICGPIFNLFKQEQQVILRERQSGLYSGYTSYIAKFLSEMTFLILFEFIYLTVVYLATGFYLTFWMYLQFLFMMFSIVMLGVTMGLTISCATSTPNSAQALGSTISILFILFSGAFNNPNEFPSWLRWIIYISPIQYAFRGLLQSQAKGREFSDGIGNIDGDELLKAFGLESLNYGICIVMVLVIGFLIGLLGSFILHKQTKTTIGIVKK</sequence>
<evidence type="ECO:0000259" key="9">
    <source>
        <dbReference type="PROSITE" id="PS50893"/>
    </source>
</evidence>
<evidence type="ECO:0000313" key="11">
    <source>
        <dbReference type="Proteomes" id="UP000192758"/>
    </source>
</evidence>
<gene>
    <name evidence="10" type="ORF">EHP00_1461</name>
</gene>
<evidence type="ECO:0000256" key="1">
    <source>
        <dbReference type="ARBA" id="ARBA00004141"/>
    </source>
</evidence>
<keyword evidence="7 8" id="KW-0472">Membrane</keyword>
<evidence type="ECO:0000256" key="8">
    <source>
        <dbReference type="SAM" id="Phobius"/>
    </source>
</evidence>
<comment type="caution">
    <text evidence="10">The sequence shown here is derived from an EMBL/GenBank/DDBJ whole genome shotgun (WGS) entry which is preliminary data.</text>
</comment>
<dbReference type="Pfam" id="PF01061">
    <property type="entry name" value="ABC2_membrane"/>
    <property type="match status" value="1"/>
</dbReference>
<dbReference type="VEuPathDB" id="MicrosporidiaDB:EHP00_1461"/>
<accession>A0A1W0E4M0</accession>
<feature type="transmembrane region" description="Helical" evidence="8">
    <location>
        <begin position="473"/>
        <end position="495"/>
    </location>
</feature>
<evidence type="ECO:0000256" key="3">
    <source>
        <dbReference type="ARBA" id="ARBA00022692"/>
    </source>
</evidence>
<dbReference type="InterPro" id="IPR003593">
    <property type="entry name" value="AAA+_ATPase"/>
</dbReference>
<dbReference type="InterPro" id="IPR043926">
    <property type="entry name" value="ABCG_dom"/>
</dbReference>
<feature type="transmembrane region" description="Helical" evidence="8">
    <location>
        <begin position="604"/>
        <end position="628"/>
    </location>
</feature>
<dbReference type="InterPro" id="IPR050352">
    <property type="entry name" value="ABCG_transporters"/>
</dbReference>
<dbReference type="STRING" id="646526.A0A1W0E4M0"/>
<evidence type="ECO:0000256" key="7">
    <source>
        <dbReference type="ARBA" id="ARBA00023136"/>
    </source>
</evidence>
<dbReference type="Gene3D" id="3.40.50.300">
    <property type="entry name" value="P-loop containing nucleotide triphosphate hydrolases"/>
    <property type="match status" value="1"/>
</dbReference>
<feature type="domain" description="ABC transporter" evidence="9">
    <location>
        <begin position="38"/>
        <end position="303"/>
    </location>
</feature>
<keyword evidence="2" id="KW-0813">Transport</keyword>
<name>A0A1W0E4M0_9MICR</name>
<dbReference type="EMBL" id="MNPJ01000022">
    <property type="protein sequence ID" value="OQS54180.1"/>
    <property type="molecule type" value="Genomic_DNA"/>
</dbReference>
<dbReference type="InterPro" id="IPR027417">
    <property type="entry name" value="P-loop_NTPase"/>
</dbReference>
<dbReference type="SMART" id="SM00382">
    <property type="entry name" value="AAA"/>
    <property type="match status" value="1"/>
</dbReference>
<dbReference type="PANTHER" id="PTHR48041:SF139">
    <property type="entry name" value="PROTEIN SCARLET"/>
    <property type="match status" value="1"/>
</dbReference>
<dbReference type="Proteomes" id="UP000192758">
    <property type="component" value="Unassembled WGS sequence"/>
</dbReference>
<keyword evidence="6 8" id="KW-1133">Transmembrane helix</keyword>
<evidence type="ECO:0000256" key="6">
    <source>
        <dbReference type="ARBA" id="ARBA00022989"/>
    </source>
</evidence>
<dbReference type="GO" id="GO:0140359">
    <property type="term" value="F:ABC-type transporter activity"/>
    <property type="evidence" value="ECO:0007669"/>
    <property type="project" value="InterPro"/>
</dbReference>
<keyword evidence="11" id="KW-1185">Reference proteome</keyword>
<proteinExistence type="predicted"/>
<dbReference type="SUPFAM" id="SSF52540">
    <property type="entry name" value="P-loop containing nucleoside triphosphate hydrolases"/>
    <property type="match status" value="1"/>
</dbReference>
<dbReference type="InterPro" id="IPR013525">
    <property type="entry name" value="ABC2_TM"/>
</dbReference>
<dbReference type="AlphaFoldDB" id="A0A1W0E4M0"/>
<dbReference type="Pfam" id="PF00005">
    <property type="entry name" value="ABC_tran"/>
    <property type="match status" value="1"/>
</dbReference>
<dbReference type="PROSITE" id="PS50893">
    <property type="entry name" value="ABC_TRANSPORTER_2"/>
    <property type="match status" value="1"/>
</dbReference>
<feature type="transmembrane region" description="Helical" evidence="8">
    <location>
        <begin position="385"/>
        <end position="406"/>
    </location>
</feature>